<keyword evidence="1" id="KW-0472">Membrane</keyword>
<keyword evidence="3" id="KW-1185">Reference proteome</keyword>
<reference evidence="2 3" key="1">
    <citation type="submission" date="2023-09" db="EMBL/GenBank/DDBJ databases">
        <authorList>
            <person name="Rey-Velasco X."/>
        </authorList>
    </citation>
    <scope>NUCLEOTIDE SEQUENCE [LARGE SCALE GENOMIC DNA]</scope>
    <source>
        <strain evidence="2 3">F394</strain>
    </source>
</reference>
<proteinExistence type="predicted"/>
<feature type="transmembrane region" description="Helical" evidence="1">
    <location>
        <begin position="6"/>
        <end position="25"/>
    </location>
</feature>
<name>A0ABU3BT38_9BACT</name>
<evidence type="ECO:0000313" key="2">
    <source>
        <dbReference type="EMBL" id="MDT0632454.1"/>
    </source>
</evidence>
<organism evidence="2 3">
    <name type="scientific">Rubrivirga litoralis</name>
    <dbReference type="NCBI Taxonomy" id="3075598"/>
    <lineage>
        <taxon>Bacteria</taxon>
        <taxon>Pseudomonadati</taxon>
        <taxon>Rhodothermota</taxon>
        <taxon>Rhodothermia</taxon>
        <taxon>Rhodothermales</taxon>
        <taxon>Rubricoccaceae</taxon>
        <taxon>Rubrivirga</taxon>
    </lineage>
</organism>
<keyword evidence="1" id="KW-1133">Transmembrane helix</keyword>
<dbReference type="Proteomes" id="UP001267426">
    <property type="component" value="Unassembled WGS sequence"/>
</dbReference>
<comment type="caution">
    <text evidence="2">The sequence shown here is derived from an EMBL/GenBank/DDBJ whole genome shotgun (WGS) entry which is preliminary data.</text>
</comment>
<protein>
    <recommendedName>
        <fullName evidence="4">Phage shock protein B</fullName>
    </recommendedName>
</protein>
<evidence type="ECO:0000256" key="1">
    <source>
        <dbReference type="SAM" id="Phobius"/>
    </source>
</evidence>
<sequence length="111" mass="11893">MDITELFAIFAVFIGLPWAVFAGIAKVRAANAVGRGGGEELRASELRAMIEASVEEATAPLVRRIETLEAIATDDEPARAGRLDPATLADVFDTDLGDADEVPVARRRARE</sequence>
<keyword evidence="1" id="KW-0812">Transmembrane</keyword>
<accession>A0ABU3BT38</accession>
<evidence type="ECO:0000313" key="3">
    <source>
        <dbReference type="Proteomes" id="UP001267426"/>
    </source>
</evidence>
<evidence type="ECO:0008006" key="4">
    <source>
        <dbReference type="Google" id="ProtNLM"/>
    </source>
</evidence>
<dbReference type="RefSeq" id="WP_311664348.1">
    <property type="nucleotide sequence ID" value="NZ_JAVRHT010000028.1"/>
</dbReference>
<dbReference type="EMBL" id="JAVRHT010000028">
    <property type="protein sequence ID" value="MDT0632454.1"/>
    <property type="molecule type" value="Genomic_DNA"/>
</dbReference>
<gene>
    <name evidence="2" type="ORF">RM540_11900</name>
</gene>